<protein>
    <recommendedName>
        <fullName evidence="3">Chalcone-flavonone isomerase family protein</fullName>
    </recommendedName>
</protein>
<dbReference type="Proteomes" id="UP001177003">
    <property type="component" value="Chromosome 6"/>
</dbReference>
<evidence type="ECO:0008006" key="3">
    <source>
        <dbReference type="Google" id="ProtNLM"/>
    </source>
</evidence>
<dbReference type="GO" id="GO:0016872">
    <property type="term" value="F:intramolecular lyase activity"/>
    <property type="evidence" value="ECO:0007669"/>
    <property type="project" value="InterPro"/>
</dbReference>
<evidence type="ECO:0000313" key="2">
    <source>
        <dbReference type="Proteomes" id="UP001177003"/>
    </source>
</evidence>
<accession>A0AA36EB87</accession>
<dbReference type="InterPro" id="IPR044191">
    <property type="entry name" value="CHI3-like"/>
</dbReference>
<dbReference type="PANTHER" id="PTHR47588">
    <property type="entry name" value="CHALCONE--FLAVONONE ISOMERASE 3-RELATED"/>
    <property type="match status" value="1"/>
</dbReference>
<dbReference type="PANTHER" id="PTHR47588:SF1">
    <property type="entry name" value="CHALCONE--FLAVANONE ISOMERASE 3-RELATED"/>
    <property type="match status" value="1"/>
</dbReference>
<keyword evidence="2" id="KW-1185">Reference proteome</keyword>
<dbReference type="InterPro" id="IPR036298">
    <property type="entry name" value="Chalcone_isomerase_sf"/>
</dbReference>
<gene>
    <name evidence="1" type="ORF">LSALG_LOCUS29117</name>
</gene>
<reference evidence="1" key="1">
    <citation type="submission" date="2023-04" db="EMBL/GenBank/DDBJ databases">
        <authorList>
            <person name="Vijverberg K."/>
            <person name="Xiong W."/>
            <person name="Schranz E."/>
        </authorList>
    </citation>
    <scope>NUCLEOTIDE SEQUENCE</scope>
</reference>
<name>A0AA36EB87_LACSI</name>
<dbReference type="Gene3D" id="3.50.70.10">
    <property type="match status" value="1"/>
</dbReference>
<evidence type="ECO:0000313" key="1">
    <source>
        <dbReference type="EMBL" id="CAI9289899.1"/>
    </source>
</evidence>
<proteinExistence type="predicted"/>
<dbReference type="SUPFAM" id="SSF54626">
    <property type="entry name" value="Chalcone isomerase"/>
    <property type="match status" value="1"/>
</dbReference>
<dbReference type="EMBL" id="OX465082">
    <property type="protein sequence ID" value="CAI9289899.1"/>
    <property type="molecule type" value="Genomic_DNA"/>
</dbReference>
<dbReference type="AlphaFoldDB" id="A0AA36EB87"/>
<sequence length="166" mass="19480">MYGILNMPKYSGQTIILDMLKYSGHMEMKPFGITEVELHSQRHKFTAVGVYIDPKIITHLQQWKTPVDKFLRTVVTKEIKGIQYGVEIVRAVKDRLVAEHKYGDEEDMALVEIMEFFPFRPLNKDSVLTFSFLATSNIAKVYEFKMVYHNMKINLLMKYCMFPLMK</sequence>
<organism evidence="1 2">
    <name type="scientific">Lactuca saligna</name>
    <name type="common">Willowleaf lettuce</name>
    <dbReference type="NCBI Taxonomy" id="75948"/>
    <lineage>
        <taxon>Eukaryota</taxon>
        <taxon>Viridiplantae</taxon>
        <taxon>Streptophyta</taxon>
        <taxon>Embryophyta</taxon>
        <taxon>Tracheophyta</taxon>
        <taxon>Spermatophyta</taxon>
        <taxon>Magnoliopsida</taxon>
        <taxon>eudicotyledons</taxon>
        <taxon>Gunneridae</taxon>
        <taxon>Pentapetalae</taxon>
        <taxon>asterids</taxon>
        <taxon>campanulids</taxon>
        <taxon>Asterales</taxon>
        <taxon>Asteraceae</taxon>
        <taxon>Cichorioideae</taxon>
        <taxon>Cichorieae</taxon>
        <taxon>Lactucinae</taxon>
        <taxon>Lactuca</taxon>
    </lineage>
</organism>
<dbReference type="InterPro" id="IPR016088">
    <property type="entry name" value="Chalcone_isomerase_3-sand"/>
</dbReference>